<protein>
    <submittedName>
        <fullName evidence="2">Uncharacterized protein</fullName>
    </submittedName>
</protein>
<feature type="region of interest" description="Disordered" evidence="1">
    <location>
        <begin position="29"/>
        <end position="97"/>
    </location>
</feature>
<gene>
    <name evidence="2" type="ORF">TNIN_153051</name>
    <name evidence="3" type="ORF">TNIN_376641</name>
</gene>
<dbReference type="AlphaFoldDB" id="A0A8X6WZQ2"/>
<reference evidence="2" key="1">
    <citation type="submission" date="2020-08" db="EMBL/GenBank/DDBJ databases">
        <title>Multicomponent nature underlies the extraordinary mechanical properties of spider dragline silk.</title>
        <authorList>
            <person name="Kono N."/>
            <person name="Nakamura H."/>
            <person name="Mori M."/>
            <person name="Yoshida Y."/>
            <person name="Ohtoshi R."/>
            <person name="Malay A.D."/>
            <person name="Moran D.A.P."/>
            <person name="Tomita M."/>
            <person name="Numata K."/>
            <person name="Arakawa K."/>
        </authorList>
    </citation>
    <scope>NUCLEOTIDE SEQUENCE</scope>
</reference>
<dbReference type="EMBL" id="BMAV01003816">
    <property type="protein sequence ID" value="GFY43675.1"/>
    <property type="molecule type" value="Genomic_DNA"/>
</dbReference>
<dbReference type="Proteomes" id="UP000886998">
    <property type="component" value="Unassembled WGS sequence"/>
</dbReference>
<evidence type="ECO:0000313" key="3">
    <source>
        <dbReference type="EMBL" id="GFY61082.1"/>
    </source>
</evidence>
<keyword evidence="4" id="KW-1185">Reference proteome</keyword>
<organism evidence="2 4">
    <name type="scientific">Trichonephila inaurata madagascariensis</name>
    <dbReference type="NCBI Taxonomy" id="2747483"/>
    <lineage>
        <taxon>Eukaryota</taxon>
        <taxon>Metazoa</taxon>
        <taxon>Ecdysozoa</taxon>
        <taxon>Arthropoda</taxon>
        <taxon>Chelicerata</taxon>
        <taxon>Arachnida</taxon>
        <taxon>Araneae</taxon>
        <taxon>Araneomorphae</taxon>
        <taxon>Entelegynae</taxon>
        <taxon>Araneoidea</taxon>
        <taxon>Nephilidae</taxon>
        <taxon>Trichonephila</taxon>
        <taxon>Trichonephila inaurata</taxon>
    </lineage>
</organism>
<evidence type="ECO:0000256" key="1">
    <source>
        <dbReference type="SAM" id="MobiDB-lite"/>
    </source>
</evidence>
<evidence type="ECO:0000313" key="4">
    <source>
        <dbReference type="Proteomes" id="UP000886998"/>
    </source>
</evidence>
<proteinExistence type="predicted"/>
<name>A0A8X6WZQ2_9ARAC</name>
<sequence length="97" mass="11283">MSEFHRTLGDKKWIPELEALMKNLIDEKEKLSQKRKTQKEDSDGFAFPKKTVRPITSTKVLEPDQTQNNFENLTQDPEINVDQTLEKETPKPRSPSL</sequence>
<dbReference type="EMBL" id="BMAV01013415">
    <property type="protein sequence ID" value="GFY61082.1"/>
    <property type="molecule type" value="Genomic_DNA"/>
</dbReference>
<feature type="compositionally biased region" description="Basic and acidic residues" evidence="1">
    <location>
        <begin position="29"/>
        <end position="42"/>
    </location>
</feature>
<evidence type="ECO:0000313" key="2">
    <source>
        <dbReference type="EMBL" id="GFY43675.1"/>
    </source>
</evidence>
<comment type="caution">
    <text evidence="2">The sequence shown here is derived from an EMBL/GenBank/DDBJ whole genome shotgun (WGS) entry which is preliminary data.</text>
</comment>
<feature type="compositionally biased region" description="Polar residues" evidence="1">
    <location>
        <begin position="54"/>
        <end position="83"/>
    </location>
</feature>
<accession>A0A8X6WZQ2</accession>